<evidence type="ECO:0000313" key="2">
    <source>
        <dbReference type="EMBL" id="MEY8536839.1"/>
    </source>
</evidence>
<comment type="caution">
    <text evidence="2">The sequence shown here is derived from an EMBL/GenBank/DDBJ whole genome shotgun (WGS) entry which is preliminary data.</text>
</comment>
<gene>
    <name evidence="2" type="ORF">AALM99_00060</name>
</gene>
<evidence type="ECO:0000313" key="3">
    <source>
        <dbReference type="Proteomes" id="UP001565242"/>
    </source>
</evidence>
<organism evidence="2 3">
    <name type="scientific">Lactococcus muris</name>
    <dbReference type="NCBI Taxonomy" id="2941330"/>
    <lineage>
        <taxon>Bacteria</taxon>
        <taxon>Bacillati</taxon>
        <taxon>Bacillota</taxon>
        <taxon>Bacilli</taxon>
        <taxon>Lactobacillales</taxon>
        <taxon>Streptococcaceae</taxon>
        <taxon>Lactococcus</taxon>
    </lineage>
</organism>
<sequence length="163" mass="18877">MIKESLLAQLEVSWALLEYHLKDLSVAEMNFEVTHPSLSTKGFPETEAYDIGMPTIAWTMWHIDFWWSMALDYNFGNGRLTVEDIDWPRDVGTAFSNLADLKSQWVKCISEMSEEEFARSKEGQWPLQNKPFYEVAGWLNLELMKNAAEIGSVRFAYGVRKEK</sequence>
<dbReference type="EMBL" id="JBCLSQ010000001">
    <property type="protein sequence ID" value="MEY8536839.1"/>
    <property type="molecule type" value="Genomic_DNA"/>
</dbReference>
<name>A0ABV4D6G3_9LACT</name>
<dbReference type="Pfam" id="PF12867">
    <property type="entry name" value="DinB_2"/>
    <property type="match status" value="1"/>
</dbReference>
<accession>A0ABV4D6G3</accession>
<reference evidence="2 3" key="1">
    <citation type="submission" date="2024-03" db="EMBL/GenBank/DDBJ databases">
        <title>Mouse gut bacterial collection (mGBC) of GemPharmatech.</title>
        <authorList>
            <person name="He Y."/>
            <person name="Dong L."/>
            <person name="Wu D."/>
            <person name="Gao X."/>
            <person name="Lin Z."/>
        </authorList>
    </citation>
    <scope>NUCLEOTIDE SEQUENCE [LARGE SCALE GENOMIC DNA]</scope>
    <source>
        <strain evidence="2 3">20-218</strain>
    </source>
</reference>
<dbReference type="Proteomes" id="UP001565242">
    <property type="component" value="Unassembled WGS sequence"/>
</dbReference>
<evidence type="ECO:0000259" key="1">
    <source>
        <dbReference type="Pfam" id="PF12867"/>
    </source>
</evidence>
<dbReference type="InterPro" id="IPR024775">
    <property type="entry name" value="DinB-like"/>
</dbReference>
<proteinExistence type="predicted"/>
<dbReference type="RefSeq" id="WP_369917507.1">
    <property type="nucleotide sequence ID" value="NZ_JBCLSQ010000001.1"/>
</dbReference>
<protein>
    <submittedName>
        <fullName evidence="2">DinB family protein</fullName>
    </submittedName>
</protein>
<feature type="domain" description="DinB-like" evidence="1">
    <location>
        <begin position="9"/>
        <end position="150"/>
    </location>
</feature>
<keyword evidence="3" id="KW-1185">Reference proteome</keyword>